<feature type="compositionally biased region" description="Low complexity" evidence="2">
    <location>
        <begin position="42"/>
        <end position="62"/>
    </location>
</feature>
<feature type="domain" description="Stealth protein CR3 conserved region 3" evidence="3">
    <location>
        <begin position="507"/>
        <end position="557"/>
    </location>
</feature>
<dbReference type="GO" id="GO:0005794">
    <property type="term" value="C:Golgi apparatus"/>
    <property type="evidence" value="ECO:0007669"/>
    <property type="project" value="TreeGrafter"/>
</dbReference>
<feature type="compositionally biased region" description="Low complexity" evidence="2">
    <location>
        <begin position="9"/>
        <end position="28"/>
    </location>
</feature>
<sequence>MPPTALSPSSPHADSYNSYSSSLSPTSPRFHASSSAPHGRRSPSPSRLESLLDAPLPSCRSSRSNRSRKIRDALARHIRLHLTPRTLTILFLWTLTVWFVHHFLLPISSLSRFSKPKAEEHFLSTAFPLPPQRIGDDHLDSVDPRWRAYHPLPAPDPPFPRLRPTRFLPPQCLEQWFAEGETLCGAKELGEEEKLDATWLWVNGSDHRWRDSMIEWREKENVNSPERHFREQNELVHSMRSVLDALPGHLRTFHLILADYPFNYPDDLELVPSPIIPDLEKVASKGKGRRHPRDLPGTPPSSSNLTKRVTPESISASLASHLQSEWRIVQTPTWLDFSRRDPSDPSHPFHPYSVSKAGERGQHYAEASYPTLRYASHWEVFHIPSVDRDGRQELMGEREWRENEWKKKALPTFNSMAIESRIGWLPGLADAIIALNDDFFLLRPHAVSDFHSPLYGSVIRFDHGYNQQVRPEVVKSHINDPGEIGGLYHANAILSQRFPHRLRPYFAHVPKVITRGLHHEASLMFKEALTESSTRRFREMKIGEGDVQMQWLLTSLRVERWREALLWTWVVANMGTISGSQDRWDDAARTAIKDMFGFTENDTDVVKIEVHRGERWTLEPGRMQKVFEQAGWEAPKATEFLFSSMDGTMPPLLKHGEDPAQNDRCMIDLNRCFGVFWTREEDVLSTDMMKRLTFQYPECGDCMIMALVTASGTLGLNAFFPPKETTVAAPELAPGDGYPKFLPPPHLPLTPTWHEADFSLANILSTTALPGEQVDIRQYCMRLLSRYLYLDARSMSHFHMLKSAEHAERVFKMIQDNPRVSILGMNDDIESDYDEVKRLMNEWFEMRWPRKAVWEREWDPVKDRYID</sequence>
<evidence type="ECO:0000313" key="5">
    <source>
        <dbReference type="EMBL" id="KIR47330.1"/>
    </source>
</evidence>
<dbReference type="PANTHER" id="PTHR24045">
    <property type="match status" value="1"/>
</dbReference>
<dbReference type="GO" id="GO:0003976">
    <property type="term" value="F:UDP-N-acetylglucosamine-lysosomal-enzyme N-acetylglucosaminephosphotransferase activity"/>
    <property type="evidence" value="ECO:0007669"/>
    <property type="project" value="TreeGrafter"/>
</dbReference>
<dbReference type="EMBL" id="KN847980">
    <property type="protein sequence ID" value="KIR47330.1"/>
    <property type="molecule type" value="Genomic_DNA"/>
</dbReference>
<dbReference type="AlphaFoldDB" id="A0A0D0VQ26"/>
<dbReference type="Pfam" id="PF17102">
    <property type="entry name" value="Stealth_CR3"/>
    <property type="match status" value="1"/>
</dbReference>
<dbReference type="HOGENOM" id="CLU_005484_2_0_1"/>
<dbReference type="GO" id="GO:0046835">
    <property type="term" value="P:carbohydrate phosphorylation"/>
    <property type="evidence" value="ECO:0007669"/>
    <property type="project" value="TreeGrafter"/>
</dbReference>
<proteinExistence type="predicted"/>
<name>A0A0D0VQ26_CRYGA</name>
<feature type="domain" description="Stealth protein CR4 conserved region 4" evidence="4">
    <location>
        <begin position="813"/>
        <end position="864"/>
    </location>
</feature>
<protein>
    <submittedName>
        <fullName evidence="5">3-O-alpha-D-mannopyranosyl-alpha-D-mannopyranose xylosylphosphotransferase</fullName>
    </submittedName>
</protein>
<dbReference type="OrthoDB" id="263283at2759"/>
<dbReference type="InterPro" id="IPR047141">
    <property type="entry name" value="Stealth"/>
</dbReference>
<dbReference type="PANTHER" id="PTHR24045:SF0">
    <property type="entry name" value="N-ACETYLGLUCOSAMINE-1-PHOSPHOTRANSFERASE SUBUNITS ALPHA_BETA"/>
    <property type="match status" value="1"/>
</dbReference>
<organism evidence="5">
    <name type="scientific">Cryptococcus bacillisporus CA1280</name>
    <dbReference type="NCBI Taxonomy" id="1296109"/>
    <lineage>
        <taxon>Eukaryota</taxon>
        <taxon>Fungi</taxon>
        <taxon>Dikarya</taxon>
        <taxon>Basidiomycota</taxon>
        <taxon>Agaricomycotina</taxon>
        <taxon>Tremellomycetes</taxon>
        <taxon>Tremellales</taxon>
        <taxon>Cryptococcaceae</taxon>
        <taxon>Cryptococcus</taxon>
        <taxon>Cryptococcus gattii species complex</taxon>
    </lineage>
</organism>
<gene>
    <name evidence="5" type="ORF">I312_03088</name>
</gene>
<accession>A0A0D0VQ26</accession>
<evidence type="ECO:0000259" key="3">
    <source>
        <dbReference type="Pfam" id="PF17102"/>
    </source>
</evidence>
<dbReference type="InterPro" id="IPR031357">
    <property type="entry name" value="Stealth_CR3"/>
</dbReference>
<keyword evidence="1 5" id="KW-0808">Transferase</keyword>
<reference evidence="5" key="1">
    <citation type="submission" date="2015-01" db="EMBL/GenBank/DDBJ databases">
        <title>The Genome Sequence of Cryptococcus gattii CA1280.</title>
        <authorList>
            <consortium name="The Broad Institute Genomics Platform"/>
            <person name="Cuomo C."/>
            <person name="Litvintseva A."/>
            <person name="Chen Y."/>
            <person name="Heitman J."/>
            <person name="Sun S."/>
            <person name="Springer D."/>
            <person name="Dromer F."/>
            <person name="Young S."/>
            <person name="Zeng Q."/>
            <person name="Gargeya S."/>
            <person name="Abouelleil A."/>
            <person name="Alvarado L."/>
            <person name="Chapman S.B."/>
            <person name="Gainer-Dewar J."/>
            <person name="Goldberg J."/>
            <person name="Griggs A."/>
            <person name="Gujja S."/>
            <person name="Hansen M."/>
            <person name="Howarth C."/>
            <person name="Imamovic A."/>
            <person name="Larimer J."/>
            <person name="Murphy C."/>
            <person name="Naylor J."/>
            <person name="Pearson M."/>
            <person name="Priest M."/>
            <person name="Roberts A."/>
            <person name="Saif S."/>
            <person name="Shea T."/>
            <person name="Sykes S."/>
            <person name="Wortman J."/>
            <person name="Nusbaum C."/>
            <person name="Birren B."/>
        </authorList>
    </citation>
    <scope>NUCLEOTIDE SEQUENCE [LARGE SCALE GENOMIC DNA]</scope>
    <source>
        <strain evidence="5">CA1280</strain>
    </source>
</reference>
<evidence type="ECO:0000256" key="2">
    <source>
        <dbReference type="SAM" id="MobiDB-lite"/>
    </source>
</evidence>
<feature type="region of interest" description="Disordered" evidence="2">
    <location>
        <begin position="1"/>
        <end position="67"/>
    </location>
</feature>
<feature type="region of interest" description="Disordered" evidence="2">
    <location>
        <begin position="283"/>
        <end position="311"/>
    </location>
</feature>
<dbReference type="Pfam" id="PF17103">
    <property type="entry name" value="Stealth_CR4"/>
    <property type="match status" value="1"/>
</dbReference>
<dbReference type="InterPro" id="IPR031356">
    <property type="entry name" value="Stealth_CR4"/>
</dbReference>
<feature type="compositionally biased region" description="Polar residues" evidence="2">
    <location>
        <begin position="300"/>
        <end position="311"/>
    </location>
</feature>
<evidence type="ECO:0000256" key="1">
    <source>
        <dbReference type="ARBA" id="ARBA00022679"/>
    </source>
</evidence>
<evidence type="ECO:0000259" key="4">
    <source>
        <dbReference type="Pfam" id="PF17103"/>
    </source>
</evidence>